<sequence length="282" mass="32021">MASIIVPTDFSENAYNALFYATQLFPDENCTIYLVHSYEATLIDSINKMDPVANEAITAKLRSTVQSQLEQLSHRVQLDCAGYDLKVELMYAALPLNEIINDLIENLDVQLVVMGTKGASGLKEIFIGSQAVDTIKNISPIPLFLIPENSNYIHPKNIAYATDFKKNTLQNNIDFLKKIIKANNSKLQLVHFHNESDVQREVEPQFNILKEQLNDVEFTTHWVSSKQSVESDLNQFCKTQNINLLTLLFHKYSFLKSVLKTSTVEKISFHTDLPLLILPEEV</sequence>
<comment type="caution">
    <text evidence="3">The sequence shown here is derived from an EMBL/GenBank/DDBJ whole genome shotgun (WGS) entry which is preliminary data.</text>
</comment>
<dbReference type="Proteomes" id="UP000028980">
    <property type="component" value="Unassembled WGS sequence"/>
</dbReference>
<evidence type="ECO:0000256" key="1">
    <source>
        <dbReference type="ARBA" id="ARBA00008791"/>
    </source>
</evidence>
<organism evidence="3 4">
    <name type="scientific">Nonlabens ulvanivorans</name>
    <name type="common">Persicivirga ulvanivorans</name>
    <dbReference type="NCBI Taxonomy" id="906888"/>
    <lineage>
        <taxon>Bacteria</taxon>
        <taxon>Pseudomonadati</taxon>
        <taxon>Bacteroidota</taxon>
        <taxon>Flavobacteriia</taxon>
        <taxon>Flavobacteriales</taxon>
        <taxon>Flavobacteriaceae</taxon>
        <taxon>Nonlabens</taxon>
    </lineage>
</organism>
<reference evidence="3 4" key="1">
    <citation type="journal article" date="2014" name="Genome Announc.">
        <title>Draft Genome Sequences of Marine Flavobacterium Nonlabens Strains NR17, NR24, NR27, NR32, NR33, and Ara13.</title>
        <authorList>
            <person name="Nakanishi M."/>
            <person name="Meirelles P."/>
            <person name="Suzuki R."/>
            <person name="Takatani N."/>
            <person name="Mino S."/>
            <person name="Suda W."/>
            <person name="Oshima K."/>
            <person name="Hattori M."/>
            <person name="Ohkuma M."/>
            <person name="Hosokawa M."/>
            <person name="Miyashita K."/>
            <person name="Thompson F.L."/>
            <person name="Niwa A."/>
            <person name="Sawabe T."/>
            <person name="Sawabe T."/>
        </authorList>
    </citation>
    <scope>NUCLEOTIDE SEQUENCE [LARGE SCALE GENOMIC DNA]</scope>
    <source>
        <strain evidence="4">JCM19296</strain>
    </source>
</reference>
<dbReference type="AlphaFoldDB" id="A0A081D9B8"/>
<gene>
    <name evidence="3" type="ORF">JCM19296_1106</name>
</gene>
<protein>
    <submittedName>
        <fullName evidence="3">Putative universal stress protein UspA</fullName>
    </submittedName>
</protein>
<accession>A0A081D9B8</accession>
<name>A0A081D9B8_NONUL</name>
<dbReference type="EMBL" id="BBLG01000002">
    <property type="protein sequence ID" value="GAK75514.1"/>
    <property type="molecule type" value="Genomic_DNA"/>
</dbReference>
<feature type="domain" description="UspA" evidence="2">
    <location>
        <begin position="3"/>
        <end position="137"/>
    </location>
</feature>
<evidence type="ECO:0000313" key="3">
    <source>
        <dbReference type="EMBL" id="GAK75514.1"/>
    </source>
</evidence>
<dbReference type="PANTHER" id="PTHR46268">
    <property type="entry name" value="STRESS RESPONSE PROTEIN NHAX"/>
    <property type="match status" value="1"/>
</dbReference>
<proteinExistence type="inferred from homology"/>
<dbReference type="Pfam" id="PF00582">
    <property type="entry name" value="Usp"/>
    <property type="match status" value="1"/>
</dbReference>
<evidence type="ECO:0000259" key="2">
    <source>
        <dbReference type="Pfam" id="PF00582"/>
    </source>
</evidence>
<dbReference type="Gene3D" id="3.40.50.620">
    <property type="entry name" value="HUPs"/>
    <property type="match status" value="2"/>
</dbReference>
<evidence type="ECO:0000313" key="4">
    <source>
        <dbReference type="Proteomes" id="UP000028980"/>
    </source>
</evidence>
<dbReference type="CDD" id="cd00293">
    <property type="entry name" value="USP-like"/>
    <property type="match status" value="1"/>
</dbReference>
<dbReference type="InterPro" id="IPR014729">
    <property type="entry name" value="Rossmann-like_a/b/a_fold"/>
</dbReference>
<dbReference type="PANTHER" id="PTHR46268:SF6">
    <property type="entry name" value="UNIVERSAL STRESS PROTEIN UP12"/>
    <property type="match status" value="1"/>
</dbReference>
<dbReference type="InterPro" id="IPR006016">
    <property type="entry name" value="UspA"/>
</dbReference>
<comment type="similarity">
    <text evidence="1">Belongs to the universal stress protein A family.</text>
</comment>
<dbReference type="SUPFAM" id="SSF52402">
    <property type="entry name" value="Adenine nucleotide alpha hydrolases-like"/>
    <property type="match status" value="2"/>
</dbReference>